<dbReference type="PANTHER" id="PTHR43377">
    <property type="entry name" value="BILIVERDIN REDUCTASE A"/>
    <property type="match status" value="1"/>
</dbReference>
<dbReference type="Gene3D" id="3.40.50.720">
    <property type="entry name" value="NAD(P)-binding Rossmann-like Domain"/>
    <property type="match status" value="1"/>
</dbReference>
<dbReference type="Proteomes" id="UP000658690">
    <property type="component" value="Unassembled WGS sequence"/>
</dbReference>
<reference evidence="3 4" key="1">
    <citation type="submission" date="2019-10" db="EMBL/GenBank/DDBJ databases">
        <title>Description of Paenibacillus choica sp. nov.</title>
        <authorList>
            <person name="Carlier A."/>
            <person name="Qi S."/>
        </authorList>
    </citation>
    <scope>NUCLEOTIDE SEQUENCE [LARGE SCALE GENOMIC DNA]</scope>
    <source>
        <strain evidence="3 4">LMG 31460</strain>
    </source>
</reference>
<dbReference type="InterPro" id="IPR055170">
    <property type="entry name" value="GFO_IDH_MocA-like_dom"/>
</dbReference>
<evidence type="ECO:0000259" key="2">
    <source>
        <dbReference type="Pfam" id="PF22725"/>
    </source>
</evidence>
<accession>A0ABX1YWK1</accession>
<evidence type="ECO:0000313" key="4">
    <source>
        <dbReference type="Proteomes" id="UP000658690"/>
    </source>
</evidence>
<evidence type="ECO:0000259" key="1">
    <source>
        <dbReference type="Pfam" id="PF01408"/>
    </source>
</evidence>
<dbReference type="Pfam" id="PF22725">
    <property type="entry name" value="GFO_IDH_MocA_C3"/>
    <property type="match status" value="1"/>
</dbReference>
<name>A0ABX1YWK1_9BACL</name>
<gene>
    <name evidence="3" type="ORF">GC102_05975</name>
</gene>
<dbReference type="PANTHER" id="PTHR43377:SF2">
    <property type="entry name" value="BINDING ROSSMANN FOLD OXIDOREDUCTASE, PUTATIVE (AFU_ORTHOLOGUE AFUA_4G00560)-RELATED"/>
    <property type="match status" value="1"/>
</dbReference>
<comment type="caution">
    <text evidence="3">The sequence shown here is derived from an EMBL/GenBank/DDBJ whole genome shotgun (WGS) entry which is preliminary data.</text>
</comment>
<keyword evidence="4" id="KW-1185">Reference proteome</keyword>
<dbReference type="RefSeq" id="WP_171688653.1">
    <property type="nucleotide sequence ID" value="NZ_WHOC01000028.1"/>
</dbReference>
<sequence length="388" mass="43340">MRLGIIGYGYRISLFLKELLKINPNCQIAAIADLNVEGVKEKLASAGHPLPHFYTSADAMLNSEQLDGILIGTRCSTHTEMALKVLQRKIPLFLEKPVSTTLQDWERLHTAARNNPTPVVVSFPLRFTPIVQLAKEIVESGKIGTVEHVQAINNVPYGGVYYHEWYRDEKETGGLFLQKATHDLDYIQSILRGTPSNVCAIKSKQLFMGNKPDGLRCSACDETDCPERVEISTRFQIPIDHCCFSGSTGNEDAGTAIIQYQSGMHVSYSQNFMVRRNAQARGGRFIGYKGTLEFDFYKNKLQVYMHHTSRVETHNLEVKGPHFGGDPILAKNFINVVNGTEATRSTLLDGLLSALICLKAREAAETKLYQSINWDSEKESTVHVGIFN</sequence>
<dbReference type="Gene3D" id="3.30.360.10">
    <property type="entry name" value="Dihydrodipicolinate Reductase, domain 2"/>
    <property type="match status" value="1"/>
</dbReference>
<evidence type="ECO:0000313" key="3">
    <source>
        <dbReference type="EMBL" id="NOU85331.1"/>
    </source>
</evidence>
<organism evidence="3 4">
    <name type="scientific">Paenibacillus germinis</name>
    <dbReference type="NCBI Taxonomy" id="2654979"/>
    <lineage>
        <taxon>Bacteria</taxon>
        <taxon>Bacillati</taxon>
        <taxon>Bacillota</taxon>
        <taxon>Bacilli</taxon>
        <taxon>Bacillales</taxon>
        <taxon>Paenibacillaceae</taxon>
        <taxon>Paenibacillus</taxon>
    </lineage>
</organism>
<proteinExistence type="predicted"/>
<feature type="domain" description="GFO/IDH/MocA-like oxidoreductase" evidence="2">
    <location>
        <begin position="131"/>
        <end position="293"/>
    </location>
</feature>
<protein>
    <submittedName>
        <fullName evidence="3">Gfo/Idh/MocA family oxidoreductase</fullName>
    </submittedName>
</protein>
<dbReference type="InterPro" id="IPR051450">
    <property type="entry name" value="Gfo/Idh/MocA_Oxidoreductases"/>
</dbReference>
<feature type="domain" description="Gfo/Idh/MocA-like oxidoreductase N-terminal" evidence="1">
    <location>
        <begin position="2"/>
        <end position="121"/>
    </location>
</feature>
<dbReference type="SUPFAM" id="SSF51735">
    <property type="entry name" value="NAD(P)-binding Rossmann-fold domains"/>
    <property type="match status" value="1"/>
</dbReference>
<dbReference type="InterPro" id="IPR000683">
    <property type="entry name" value="Gfo/Idh/MocA-like_OxRdtase_N"/>
</dbReference>
<dbReference type="EMBL" id="WHOC01000028">
    <property type="protein sequence ID" value="NOU85331.1"/>
    <property type="molecule type" value="Genomic_DNA"/>
</dbReference>
<dbReference type="Pfam" id="PF01408">
    <property type="entry name" value="GFO_IDH_MocA"/>
    <property type="match status" value="1"/>
</dbReference>
<dbReference type="InterPro" id="IPR036291">
    <property type="entry name" value="NAD(P)-bd_dom_sf"/>
</dbReference>
<dbReference type="SUPFAM" id="SSF55347">
    <property type="entry name" value="Glyceraldehyde-3-phosphate dehydrogenase-like, C-terminal domain"/>
    <property type="match status" value="1"/>
</dbReference>